<dbReference type="EMBL" id="JARKNE010000001">
    <property type="protein sequence ID" value="KAK5845886.1"/>
    <property type="molecule type" value="Genomic_DNA"/>
</dbReference>
<name>A0ABR0R3W2_GOSAR</name>
<comment type="caution">
    <text evidence="1">The sequence shown here is derived from an EMBL/GenBank/DDBJ whole genome shotgun (WGS) entry which is preliminary data.</text>
</comment>
<reference evidence="1 2" key="1">
    <citation type="submission" date="2023-03" db="EMBL/GenBank/DDBJ databases">
        <title>WGS of Gossypium arboreum.</title>
        <authorList>
            <person name="Yu D."/>
        </authorList>
    </citation>
    <scope>NUCLEOTIDE SEQUENCE [LARGE SCALE GENOMIC DNA]</scope>
    <source>
        <tissue evidence="1">Leaf</tissue>
    </source>
</reference>
<gene>
    <name evidence="1" type="ORF">PVK06_002128</name>
</gene>
<keyword evidence="2" id="KW-1185">Reference proteome</keyword>
<sequence length="246" mass="26781">MSIQASSVPTGHMSGWLVEYTAPHLYLRSCPMSSCKVLASWIYNLALRSGSLCRPLMVGSWIEGSDLFSDLGLSLLKDYNIAPGQPSGFAWWIATSYFIDCSHHGERSLPSNEAADQFQRLRTGGLLVLEDLITMSPFALVEFSYRESGSQHVNLLGASIDHRVIASAGINQGPNDTSSGTDSMGIDSLVIGARKKCKTTVRAVYISSANEEERNNIQLEHWSKRKLDVVGVITAVVGTLSPRNSS</sequence>
<accession>A0ABR0R3W2</accession>
<evidence type="ECO:0000313" key="1">
    <source>
        <dbReference type="EMBL" id="KAK5845886.1"/>
    </source>
</evidence>
<dbReference type="Proteomes" id="UP001358586">
    <property type="component" value="Chromosome 1"/>
</dbReference>
<protein>
    <submittedName>
        <fullName evidence="1">Uncharacterized protein</fullName>
    </submittedName>
</protein>
<organism evidence="1 2">
    <name type="scientific">Gossypium arboreum</name>
    <name type="common">Tree cotton</name>
    <name type="synonym">Gossypium nanking</name>
    <dbReference type="NCBI Taxonomy" id="29729"/>
    <lineage>
        <taxon>Eukaryota</taxon>
        <taxon>Viridiplantae</taxon>
        <taxon>Streptophyta</taxon>
        <taxon>Embryophyta</taxon>
        <taxon>Tracheophyta</taxon>
        <taxon>Spermatophyta</taxon>
        <taxon>Magnoliopsida</taxon>
        <taxon>eudicotyledons</taxon>
        <taxon>Gunneridae</taxon>
        <taxon>Pentapetalae</taxon>
        <taxon>rosids</taxon>
        <taxon>malvids</taxon>
        <taxon>Malvales</taxon>
        <taxon>Malvaceae</taxon>
        <taxon>Malvoideae</taxon>
        <taxon>Gossypium</taxon>
    </lineage>
</organism>
<proteinExistence type="predicted"/>
<evidence type="ECO:0000313" key="2">
    <source>
        <dbReference type="Proteomes" id="UP001358586"/>
    </source>
</evidence>